<keyword evidence="3" id="KW-1185">Reference proteome</keyword>
<protein>
    <submittedName>
        <fullName evidence="2">Nuclear transport factor 2 family protein</fullName>
    </submittedName>
</protein>
<organism evidence="2 3">
    <name type="scientific">Novosphingobium aureum</name>
    <dbReference type="NCBI Taxonomy" id="2792964"/>
    <lineage>
        <taxon>Bacteria</taxon>
        <taxon>Pseudomonadati</taxon>
        <taxon>Pseudomonadota</taxon>
        <taxon>Alphaproteobacteria</taxon>
        <taxon>Sphingomonadales</taxon>
        <taxon>Sphingomonadaceae</taxon>
        <taxon>Novosphingobium</taxon>
    </lineage>
</organism>
<feature type="domain" description="SnoaL-like" evidence="1">
    <location>
        <begin position="7"/>
        <end position="136"/>
    </location>
</feature>
<dbReference type="EMBL" id="JADZGI010000003">
    <property type="protein sequence ID" value="MBH0114500.1"/>
    <property type="molecule type" value="Genomic_DNA"/>
</dbReference>
<name>A0A931HE94_9SPHN</name>
<evidence type="ECO:0000259" key="1">
    <source>
        <dbReference type="Pfam" id="PF13577"/>
    </source>
</evidence>
<dbReference type="RefSeq" id="WP_197165952.1">
    <property type="nucleotide sequence ID" value="NZ_JADZGI010000003.1"/>
</dbReference>
<dbReference type="Pfam" id="PF13577">
    <property type="entry name" value="SnoaL_4"/>
    <property type="match status" value="1"/>
</dbReference>
<comment type="caution">
    <text evidence="2">The sequence shown here is derived from an EMBL/GenBank/DDBJ whole genome shotgun (WGS) entry which is preliminary data.</text>
</comment>
<dbReference type="SUPFAM" id="SSF54427">
    <property type="entry name" value="NTF2-like"/>
    <property type="match status" value="1"/>
</dbReference>
<proteinExistence type="predicted"/>
<sequence>MPFTGPVEDRLAIRELMDTHAHGVLTKDPELWGSIWAEDAFWDLPEYPDLGGFTGKKAIVEAWTESMKNYGLEDMSLPMIYFMQPGSIEIEGNSAKTVAYTIEIFDDPTNGKRTHTTGRYDDELEKREGKWLFTRRAYRSILNERS</sequence>
<dbReference type="AlphaFoldDB" id="A0A931HE94"/>
<reference evidence="2" key="1">
    <citation type="submission" date="2020-11" db="EMBL/GenBank/DDBJ databases">
        <title>Novosphingobium aureum sp. nov., a marine bacterium isolated from sediment of a salt flat.</title>
        <authorList>
            <person name="Yoo Y."/>
            <person name="Kim J.-J."/>
        </authorList>
    </citation>
    <scope>NUCLEOTIDE SEQUENCE</scope>
    <source>
        <strain evidence="2">YJ-S2-02</strain>
    </source>
</reference>
<dbReference type="Gene3D" id="3.10.450.50">
    <property type="match status" value="1"/>
</dbReference>
<dbReference type="InterPro" id="IPR032710">
    <property type="entry name" value="NTF2-like_dom_sf"/>
</dbReference>
<dbReference type="InterPro" id="IPR037401">
    <property type="entry name" value="SnoaL-like"/>
</dbReference>
<accession>A0A931HE94</accession>
<evidence type="ECO:0000313" key="2">
    <source>
        <dbReference type="EMBL" id="MBH0114500.1"/>
    </source>
</evidence>
<evidence type="ECO:0000313" key="3">
    <source>
        <dbReference type="Proteomes" id="UP000617634"/>
    </source>
</evidence>
<dbReference type="Proteomes" id="UP000617634">
    <property type="component" value="Unassembled WGS sequence"/>
</dbReference>
<gene>
    <name evidence="2" type="ORF">I5E68_16255</name>
</gene>